<protein>
    <submittedName>
        <fullName evidence="3">YtxH domain-containing protein</fullName>
    </submittedName>
</protein>
<evidence type="ECO:0000256" key="1">
    <source>
        <dbReference type="SAM" id="MobiDB-lite"/>
    </source>
</evidence>
<dbReference type="Pfam" id="PF12732">
    <property type="entry name" value="YtxH"/>
    <property type="match status" value="1"/>
</dbReference>
<keyword evidence="2" id="KW-0472">Membrane</keyword>
<name>A0ABW5ZM46_9BACL</name>
<dbReference type="PANTHER" id="PTHR35792">
    <property type="entry name" value="GENERAL STRESS PROTEIN"/>
    <property type="match status" value="1"/>
</dbReference>
<dbReference type="PANTHER" id="PTHR35792:SF1">
    <property type="entry name" value="SLL0268 PROTEIN"/>
    <property type="match status" value="1"/>
</dbReference>
<keyword evidence="2" id="KW-1133">Transmembrane helix</keyword>
<evidence type="ECO:0000313" key="3">
    <source>
        <dbReference type="EMBL" id="MFD2912662.1"/>
    </source>
</evidence>
<keyword evidence="2" id="KW-0812">Transmembrane</keyword>
<evidence type="ECO:0000313" key="4">
    <source>
        <dbReference type="Proteomes" id="UP001597561"/>
    </source>
</evidence>
<gene>
    <name evidence="3" type="ORF">ACFS5P_12315</name>
</gene>
<dbReference type="InterPro" id="IPR052928">
    <property type="entry name" value="Desiccation-related_membrane"/>
</dbReference>
<reference evidence="4" key="1">
    <citation type="journal article" date="2019" name="Int. J. Syst. Evol. Microbiol.">
        <title>The Global Catalogue of Microorganisms (GCM) 10K type strain sequencing project: providing services to taxonomists for standard genome sequencing and annotation.</title>
        <authorList>
            <consortium name="The Broad Institute Genomics Platform"/>
            <consortium name="The Broad Institute Genome Sequencing Center for Infectious Disease"/>
            <person name="Wu L."/>
            <person name="Ma J."/>
        </authorList>
    </citation>
    <scope>NUCLEOTIDE SEQUENCE [LARGE SCALE GENOMIC DNA]</scope>
    <source>
        <strain evidence="4">KCTC 13528</strain>
    </source>
</reference>
<dbReference type="InterPro" id="IPR024623">
    <property type="entry name" value="YtxH"/>
</dbReference>
<evidence type="ECO:0000256" key="2">
    <source>
        <dbReference type="SAM" id="Phobius"/>
    </source>
</evidence>
<feature type="compositionally biased region" description="Polar residues" evidence="1">
    <location>
        <begin position="76"/>
        <end position="86"/>
    </location>
</feature>
<dbReference type="EMBL" id="JBHUPG010000022">
    <property type="protein sequence ID" value="MFD2912662.1"/>
    <property type="molecule type" value="Genomic_DNA"/>
</dbReference>
<sequence>MEKNNNSRDFVLGALIGSIAGAVTALFLAPKSGGEFRQELNTQAGRLKDRSYEWKDQAVTKSSEMAALAKEKSAVISKNVQDQSSGVMDKVKSLRSKDKQSEQAPQLVTAKDPSLPTVHPVDPLTPPTSEEPLRTNR</sequence>
<dbReference type="Proteomes" id="UP001597561">
    <property type="component" value="Unassembled WGS sequence"/>
</dbReference>
<dbReference type="RefSeq" id="WP_204729116.1">
    <property type="nucleotide sequence ID" value="NZ_JAFBDK010000006.1"/>
</dbReference>
<feature type="compositionally biased region" description="Basic and acidic residues" evidence="1">
    <location>
        <begin position="89"/>
        <end position="101"/>
    </location>
</feature>
<proteinExistence type="predicted"/>
<feature type="transmembrane region" description="Helical" evidence="2">
    <location>
        <begin position="12"/>
        <end position="29"/>
    </location>
</feature>
<keyword evidence="4" id="KW-1185">Reference proteome</keyword>
<accession>A0ABW5ZM46</accession>
<comment type="caution">
    <text evidence="3">The sequence shown here is derived from an EMBL/GenBank/DDBJ whole genome shotgun (WGS) entry which is preliminary data.</text>
</comment>
<feature type="region of interest" description="Disordered" evidence="1">
    <location>
        <begin position="74"/>
        <end position="137"/>
    </location>
</feature>
<organism evidence="3 4">
    <name type="scientific">Jeotgalibacillus terrae</name>
    <dbReference type="NCBI Taxonomy" id="587735"/>
    <lineage>
        <taxon>Bacteria</taxon>
        <taxon>Bacillati</taxon>
        <taxon>Bacillota</taxon>
        <taxon>Bacilli</taxon>
        <taxon>Bacillales</taxon>
        <taxon>Caryophanaceae</taxon>
        <taxon>Jeotgalibacillus</taxon>
    </lineage>
</organism>